<dbReference type="AlphaFoldDB" id="A0A840ULQ9"/>
<dbReference type="EMBL" id="JACHEO010000001">
    <property type="protein sequence ID" value="MBB5346712.1"/>
    <property type="molecule type" value="Genomic_DNA"/>
</dbReference>
<keyword evidence="1" id="KW-0812">Transmembrane</keyword>
<gene>
    <name evidence="2" type="ORF">HNQ81_000419</name>
</gene>
<dbReference type="RefSeq" id="WP_183347800.1">
    <property type="nucleotide sequence ID" value="NZ_JACHEO010000001.1"/>
</dbReference>
<evidence type="ECO:0000256" key="1">
    <source>
        <dbReference type="SAM" id="Phobius"/>
    </source>
</evidence>
<evidence type="ECO:0000313" key="2">
    <source>
        <dbReference type="EMBL" id="MBB5346712.1"/>
    </source>
</evidence>
<accession>A0A840ULQ9</accession>
<feature type="transmembrane region" description="Helical" evidence="1">
    <location>
        <begin position="7"/>
        <end position="32"/>
    </location>
</feature>
<proteinExistence type="predicted"/>
<keyword evidence="1" id="KW-1133">Transmembrane helix</keyword>
<dbReference type="Proteomes" id="UP000539642">
    <property type="component" value="Unassembled WGS sequence"/>
</dbReference>
<comment type="caution">
    <text evidence="2">The sequence shown here is derived from an EMBL/GenBank/DDBJ whole genome shotgun (WGS) entry which is preliminary data.</text>
</comment>
<keyword evidence="3" id="KW-1185">Reference proteome</keyword>
<sequence>MNAQSQLLISFLPLVLHIGIFVLLPLFLLMYARKGHPDPVLPGDPAKT</sequence>
<keyword evidence="1" id="KW-0472">Membrane</keyword>
<protein>
    <submittedName>
        <fullName evidence="2">Uncharacterized protein</fullName>
    </submittedName>
</protein>
<evidence type="ECO:0000313" key="3">
    <source>
        <dbReference type="Proteomes" id="UP000539642"/>
    </source>
</evidence>
<reference evidence="2 3" key="1">
    <citation type="submission" date="2020-08" db="EMBL/GenBank/DDBJ databases">
        <title>Genomic Encyclopedia of Type Strains, Phase IV (KMG-IV): sequencing the most valuable type-strain genomes for metagenomic binning, comparative biology and taxonomic classification.</title>
        <authorList>
            <person name="Goeker M."/>
        </authorList>
    </citation>
    <scope>NUCLEOTIDE SEQUENCE [LARGE SCALE GENOMIC DNA]</scope>
    <source>
        <strain evidence="2 3">DSM 28570</strain>
    </source>
</reference>
<organism evidence="2 3">
    <name type="scientific">Desulfoprunum benzoelyticum</name>
    <dbReference type="NCBI Taxonomy" id="1506996"/>
    <lineage>
        <taxon>Bacteria</taxon>
        <taxon>Pseudomonadati</taxon>
        <taxon>Thermodesulfobacteriota</taxon>
        <taxon>Desulfobulbia</taxon>
        <taxon>Desulfobulbales</taxon>
        <taxon>Desulfobulbaceae</taxon>
        <taxon>Desulfoprunum</taxon>
    </lineage>
</organism>
<name>A0A840ULQ9_9BACT</name>